<protein>
    <submittedName>
        <fullName evidence="1">Uncharacterized protein</fullName>
    </submittedName>
</protein>
<dbReference type="AlphaFoldDB" id="A0AA88WJQ5"/>
<accession>A0AA88WJQ5</accession>
<evidence type="ECO:0000313" key="1">
    <source>
        <dbReference type="EMBL" id="KAK3027469.1"/>
    </source>
</evidence>
<evidence type="ECO:0000313" key="2">
    <source>
        <dbReference type="Proteomes" id="UP001188597"/>
    </source>
</evidence>
<dbReference type="EMBL" id="JAVXUP010000459">
    <property type="protein sequence ID" value="KAK3027469.1"/>
    <property type="molecule type" value="Genomic_DNA"/>
</dbReference>
<dbReference type="Proteomes" id="UP001188597">
    <property type="component" value="Unassembled WGS sequence"/>
</dbReference>
<organism evidence="1 2">
    <name type="scientific">Escallonia herrerae</name>
    <dbReference type="NCBI Taxonomy" id="1293975"/>
    <lineage>
        <taxon>Eukaryota</taxon>
        <taxon>Viridiplantae</taxon>
        <taxon>Streptophyta</taxon>
        <taxon>Embryophyta</taxon>
        <taxon>Tracheophyta</taxon>
        <taxon>Spermatophyta</taxon>
        <taxon>Magnoliopsida</taxon>
        <taxon>eudicotyledons</taxon>
        <taxon>Gunneridae</taxon>
        <taxon>Pentapetalae</taxon>
        <taxon>asterids</taxon>
        <taxon>campanulids</taxon>
        <taxon>Escalloniales</taxon>
        <taxon>Escalloniaceae</taxon>
        <taxon>Escallonia</taxon>
    </lineage>
</organism>
<sequence>MQLKRNSQAFTPSVRYLYFINNFANQRLAYSTRYSFLWMIRPDLVVSGGSETLNKSFTEEVSRRGRLGIGMEIDADLRRDKLEGLMRELMEGEKG</sequence>
<dbReference type="SUPFAM" id="SSF53756">
    <property type="entry name" value="UDP-Glycosyltransferase/glycogen phosphorylase"/>
    <property type="match status" value="1"/>
</dbReference>
<keyword evidence="2" id="KW-1185">Reference proteome</keyword>
<gene>
    <name evidence="1" type="ORF">RJ639_041075</name>
</gene>
<proteinExistence type="predicted"/>
<reference evidence="1" key="1">
    <citation type="submission" date="2022-12" db="EMBL/GenBank/DDBJ databases">
        <title>Draft genome assemblies for two species of Escallonia (Escalloniales).</title>
        <authorList>
            <person name="Chanderbali A."/>
            <person name="Dervinis C."/>
            <person name="Anghel I."/>
            <person name="Soltis D."/>
            <person name="Soltis P."/>
            <person name="Zapata F."/>
        </authorList>
    </citation>
    <scope>NUCLEOTIDE SEQUENCE</scope>
    <source>
        <strain evidence="1">UCBG64.0493</strain>
        <tissue evidence="1">Leaf</tissue>
    </source>
</reference>
<comment type="caution">
    <text evidence="1">The sequence shown here is derived from an EMBL/GenBank/DDBJ whole genome shotgun (WGS) entry which is preliminary data.</text>
</comment>
<name>A0AA88WJQ5_9ASTE</name>